<feature type="signal peptide" evidence="7">
    <location>
        <begin position="1"/>
        <end position="46"/>
    </location>
</feature>
<evidence type="ECO:0000256" key="2">
    <source>
        <dbReference type="ARBA" id="ARBA00022670"/>
    </source>
</evidence>
<dbReference type="PROSITE" id="PS51935">
    <property type="entry name" value="NLPC_P60"/>
    <property type="match status" value="1"/>
</dbReference>
<dbReference type="Proteomes" id="UP000265581">
    <property type="component" value="Unassembled WGS sequence"/>
</dbReference>
<feature type="coiled-coil region" evidence="5">
    <location>
        <begin position="55"/>
        <end position="89"/>
    </location>
</feature>
<protein>
    <recommendedName>
        <fullName evidence="8">NlpC/P60 domain-containing protein</fullName>
    </recommendedName>
</protein>
<keyword evidence="10" id="KW-1185">Reference proteome</keyword>
<feature type="region of interest" description="Disordered" evidence="6">
    <location>
        <begin position="1"/>
        <end position="22"/>
    </location>
</feature>
<evidence type="ECO:0000256" key="7">
    <source>
        <dbReference type="SAM" id="SignalP"/>
    </source>
</evidence>
<dbReference type="EMBL" id="QUBR01000002">
    <property type="protein sequence ID" value="REK70432.1"/>
    <property type="molecule type" value="Genomic_DNA"/>
</dbReference>
<keyword evidence="2" id="KW-0645">Protease</keyword>
<sequence length="336" mass="35528">MAHRVTQHGSTQHDQHRRRPARRRGLALVASLALAGGLLAVPSAQAEPKVTVKDVEAAFSRVEAANEQVNQLGEQVKQTQAEIDDLSADIASGMAVYTAQRDELSGAIVQQQLDAPLGPTANLLSSDDPDQFLAGLGAVRALNNTRADALEQFGRTSKELKNRRAQLQDRKKALTAATKDADAKRAAIRSDYEAAKAELARLTAAEQAAFNTSNTDIDFEVDAGGRAKTALAFAMAQIGDPYVYGGTGPDRWDCSGLVMKSWAAAGVSIPRVVGPQIAAGKPVPMDQLQPGDIVAYGDMSHDGLYLGNGRVVHAPRPGKSVEITGLSGFTRAARVG</sequence>
<dbReference type="InterPro" id="IPR051794">
    <property type="entry name" value="PG_Endopeptidase_C40"/>
</dbReference>
<reference evidence="9 10" key="1">
    <citation type="submission" date="2018-08" db="EMBL/GenBank/DDBJ databases">
        <title>Aeromicrobium sp. M2KJ-4, whole genome shotgun sequence.</title>
        <authorList>
            <person name="Tuo L."/>
        </authorList>
    </citation>
    <scope>NUCLEOTIDE SEQUENCE [LARGE SCALE GENOMIC DNA]</scope>
    <source>
        <strain evidence="9 10">M2KJ-4</strain>
    </source>
</reference>
<dbReference type="InterPro" id="IPR000064">
    <property type="entry name" value="NLP_P60_dom"/>
</dbReference>
<evidence type="ECO:0000256" key="3">
    <source>
        <dbReference type="ARBA" id="ARBA00022801"/>
    </source>
</evidence>
<dbReference type="PANTHER" id="PTHR47359">
    <property type="entry name" value="PEPTIDOGLYCAN DL-ENDOPEPTIDASE CWLO"/>
    <property type="match status" value="1"/>
</dbReference>
<dbReference type="InterPro" id="IPR006311">
    <property type="entry name" value="TAT_signal"/>
</dbReference>
<dbReference type="PROSITE" id="PS51318">
    <property type="entry name" value="TAT"/>
    <property type="match status" value="1"/>
</dbReference>
<dbReference type="InterPro" id="IPR038765">
    <property type="entry name" value="Papain-like_cys_pep_sf"/>
</dbReference>
<comment type="similarity">
    <text evidence="1">Belongs to the peptidase C40 family.</text>
</comment>
<evidence type="ECO:0000256" key="6">
    <source>
        <dbReference type="SAM" id="MobiDB-lite"/>
    </source>
</evidence>
<dbReference type="GO" id="GO:0006508">
    <property type="term" value="P:proteolysis"/>
    <property type="evidence" value="ECO:0007669"/>
    <property type="project" value="UniProtKB-KW"/>
</dbReference>
<dbReference type="Pfam" id="PF00877">
    <property type="entry name" value="NLPC_P60"/>
    <property type="match status" value="1"/>
</dbReference>
<feature type="coiled-coil region" evidence="5">
    <location>
        <begin position="150"/>
        <end position="205"/>
    </location>
</feature>
<name>A0A371P3B3_9ACTN</name>
<dbReference type="Gene3D" id="6.10.250.3150">
    <property type="match status" value="1"/>
</dbReference>
<dbReference type="PANTHER" id="PTHR47359:SF3">
    <property type="entry name" value="NLP_P60 DOMAIN-CONTAINING PROTEIN-RELATED"/>
    <property type="match status" value="1"/>
</dbReference>
<evidence type="ECO:0000313" key="10">
    <source>
        <dbReference type="Proteomes" id="UP000265581"/>
    </source>
</evidence>
<keyword evidence="3" id="KW-0378">Hydrolase</keyword>
<evidence type="ECO:0000256" key="4">
    <source>
        <dbReference type="ARBA" id="ARBA00022807"/>
    </source>
</evidence>
<dbReference type="SUPFAM" id="SSF54001">
    <property type="entry name" value="Cysteine proteinases"/>
    <property type="match status" value="1"/>
</dbReference>
<feature type="domain" description="NlpC/P60" evidence="8">
    <location>
        <begin position="224"/>
        <end position="336"/>
    </location>
</feature>
<dbReference type="Gene3D" id="3.90.1720.10">
    <property type="entry name" value="endopeptidase domain like (from Nostoc punctiforme)"/>
    <property type="match status" value="1"/>
</dbReference>
<evidence type="ECO:0000259" key="8">
    <source>
        <dbReference type="PROSITE" id="PS51935"/>
    </source>
</evidence>
<evidence type="ECO:0000313" key="9">
    <source>
        <dbReference type="EMBL" id="REK70432.1"/>
    </source>
</evidence>
<dbReference type="RefSeq" id="WP_119705025.1">
    <property type="nucleotide sequence ID" value="NZ_JBHSOI010000002.1"/>
</dbReference>
<comment type="caution">
    <text evidence="9">The sequence shown here is derived from an EMBL/GenBank/DDBJ whole genome shotgun (WGS) entry which is preliminary data.</text>
</comment>
<feature type="chain" id="PRO_5016720418" description="NlpC/P60 domain-containing protein" evidence="7">
    <location>
        <begin position="47"/>
        <end position="336"/>
    </location>
</feature>
<accession>A0A371P3B3</accession>
<gene>
    <name evidence="9" type="ORF">DX116_14935</name>
</gene>
<dbReference type="AlphaFoldDB" id="A0A371P3B3"/>
<proteinExistence type="inferred from homology"/>
<dbReference type="GO" id="GO:0008234">
    <property type="term" value="F:cysteine-type peptidase activity"/>
    <property type="evidence" value="ECO:0007669"/>
    <property type="project" value="UniProtKB-KW"/>
</dbReference>
<keyword evidence="5" id="KW-0175">Coiled coil</keyword>
<evidence type="ECO:0000256" key="5">
    <source>
        <dbReference type="SAM" id="Coils"/>
    </source>
</evidence>
<keyword evidence="4" id="KW-0788">Thiol protease</keyword>
<evidence type="ECO:0000256" key="1">
    <source>
        <dbReference type="ARBA" id="ARBA00007074"/>
    </source>
</evidence>
<keyword evidence="7" id="KW-0732">Signal</keyword>
<organism evidence="9 10">
    <name type="scientific">Aeromicrobium endophyticum</name>
    <dbReference type="NCBI Taxonomy" id="2292704"/>
    <lineage>
        <taxon>Bacteria</taxon>
        <taxon>Bacillati</taxon>
        <taxon>Actinomycetota</taxon>
        <taxon>Actinomycetes</taxon>
        <taxon>Propionibacteriales</taxon>
        <taxon>Nocardioidaceae</taxon>
        <taxon>Aeromicrobium</taxon>
    </lineage>
</organism>